<dbReference type="InterPro" id="IPR011528">
    <property type="entry name" value="NERD"/>
</dbReference>
<evidence type="ECO:0000259" key="1">
    <source>
        <dbReference type="Pfam" id="PF08378"/>
    </source>
</evidence>
<feature type="domain" description="NERD" evidence="1">
    <location>
        <begin position="79"/>
        <end position="172"/>
    </location>
</feature>
<reference evidence="2 3" key="1">
    <citation type="journal article" date="2011" name="Int. J. Syst. Evol. Microbiol.">
        <title>Description of Undibacterium oligocarboniphilum sp. nov., isolated from purified water, and Undibacterium pigrum strain CCUG 49012 as the type strain of Undibacterium parvum sp. nov., and emended descriptions of the genus Undibacterium and the species Undibacterium pigrum.</title>
        <authorList>
            <person name="Eder W."/>
            <person name="Wanner G."/>
            <person name="Ludwig W."/>
            <person name="Busse H.J."/>
            <person name="Ziemke-Kageler F."/>
            <person name="Lang E."/>
        </authorList>
    </citation>
    <scope>NUCLEOTIDE SEQUENCE [LARGE SCALE GENOMIC DNA]</scope>
    <source>
        <strain evidence="2 3">DSM 23061</strain>
    </source>
</reference>
<sequence length="269" mass="31822">MIKIFLKCREKISQWQHRYRNNLVLIKRLQPVPTHLDYAESRLKLVANSDQRQLFLDKKKTQSAIDATYVTADDFNAIFEDRQDVAVLHDLRFSVDEGHLHIDHLFITDNFHIFIVESRTAERKITLSMDRHFTSTDERSESCAIPSPIQQLKRNKITLKRLLRYMDLPTRFGRELQPVFHNYVVLDSQAVLSNRLGKGYEYFLSPEQLISLVNAQTEKKSIMHFFERMSSHTLREVARHIAKKHMPKQVRFSNKFRHIVIPSFDRTMA</sequence>
<organism evidence="2 3">
    <name type="scientific">Undibacterium parvum</name>
    <dbReference type="NCBI Taxonomy" id="401471"/>
    <lineage>
        <taxon>Bacteria</taxon>
        <taxon>Pseudomonadati</taxon>
        <taxon>Pseudomonadota</taxon>
        <taxon>Betaproteobacteria</taxon>
        <taxon>Burkholderiales</taxon>
        <taxon>Oxalobacteraceae</taxon>
        <taxon>Undibacterium</taxon>
    </lineage>
</organism>
<dbReference type="Pfam" id="PF08378">
    <property type="entry name" value="NERD"/>
    <property type="match status" value="1"/>
</dbReference>
<accession>A0A3S9HHM9</accession>
<dbReference type="Proteomes" id="UP000275663">
    <property type="component" value="Chromosome"/>
</dbReference>
<dbReference type="KEGG" id="upv:EJN92_06185"/>
<name>A0A3S9HHM9_9BURK</name>
<keyword evidence="3" id="KW-1185">Reference proteome</keyword>
<dbReference type="AlphaFoldDB" id="A0A3S9HHM9"/>
<protein>
    <submittedName>
        <fullName evidence="2">NERD domain-containing protein</fullName>
    </submittedName>
</protein>
<gene>
    <name evidence="2" type="ORF">EJN92_06185</name>
</gene>
<dbReference type="EMBL" id="CP034464">
    <property type="protein sequence ID" value="AZP11622.1"/>
    <property type="molecule type" value="Genomic_DNA"/>
</dbReference>
<proteinExistence type="predicted"/>
<evidence type="ECO:0000313" key="3">
    <source>
        <dbReference type="Proteomes" id="UP000275663"/>
    </source>
</evidence>
<evidence type="ECO:0000313" key="2">
    <source>
        <dbReference type="EMBL" id="AZP11622.1"/>
    </source>
</evidence>